<dbReference type="PANTHER" id="PTHR30004">
    <property type="entry name" value="4-HYDROXYTHREONINE-4-PHOSPHATE DEHYDROGENASE"/>
    <property type="match status" value="1"/>
</dbReference>
<sequence length="341" mass="37065">MLEKRKPIIGLTMGDPNGIGPEIIIRALTKLNSRLDWHPVIFGDAWIIEQVTSKLDSTLQLKMCENLAELPDGPCIVDLKVHSGTNWQLGQVSAWGGESSFHFLKEAIDAALANQIDAISTAPLSKKALHMAGYHFPGHTEILSRLSNGAPPIMMLTVEGLRAVHVSTHVSLLNAIDQIQPKRILEVAQVTKDALIRMGIKNPRLALPGLNPHAGEEGLFGDEEKKLLLPALKLMDDAGINCVGPISPDTVFLRNRKGEFDAVIALYHDQSHIALKLLGFEKGVNVTLGLPLIRTSVDHGTAFDRASQFNADSGSMEAAIELALCFVSNSDKQKSAPFLHH</sequence>
<accession>A0A2D6YKX6</accession>
<keyword evidence="2" id="KW-0560">Oxidoreductase</keyword>
<dbReference type="GO" id="GO:0046872">
    <property type="term" value="F:metal ion binding"/>
    <property type="evidence" value="ECO:0007669"/>
    <property type="project" value="UniProtKB-KW"/>
</dbReference>
<evidence type="ECO:0000256" key="1">
    <source>
        <dbReference type="ARBA" id="ARBA00022723"/>
    </source>
</evidence>
<dbReference type="InterPro" id="IPR005255">
    <property type="entry name" value="PdxA_fam"/>
</dbReference>
<proteinExistence type="predicted"/>
<gene>
    <name evidence="4" type="primary">pdxA</name>
    <name evidence="4" type="ORF">CMN54_10290</name>
</gene>
<dbReference type="NCBIfam" id="TIGR00557">
    <property type="entry name" value="pdxA"/>
    <property type="match status" value="1"/>
</dbReference>
<keyword evidence="3" id="KW-0520">NAD</keyword>
<evidence type="ECO:0000256" key="2">
    <source>
        <dbReference type="ARBA" id="ARBA00023002"/>
    </source>
</evidence>
<dbReference type="EMBL" id="NZEX01000116">
    <property type="protein sequence ID" value="MAH63814.1"/>
    <property type="molecule type" value="Genomic_DNA"/>
</dbReference>
<dbReference type="Proteomes" id="UP000226525">
    <property type="component" value="Unassembled WGS sequence"/>
</dbReference>
<evidence type="ECO:0000256" key="3">
    <source>
        <dbReference type="ARBA" id="ARBA00023027"/>
    </source>
</evidence>
<protein>
    <submittedName>
        <fullName evidence="4">4-hydroxythreonine-4-phosphate dehydrogenase PdxA</fullName>
    </submittedName>
</protein>
<comment type="caution">
    <text evidence="4">The sequence shown here is derived from an EMBL/GenBank/DDBJ whole genome shotgun (WGS) entry which is preliminary data.</text>
</comment>
<name>A0A2D6YKX6_9DELT</name>
<dbReference type="Gene3D" id="3.40.718.10">
    <property type="entry name" value="Isopropylmalate Dehydrogenase"/>
    <property type="match status" value="1"/>
</dbReference>
<reference evidence="5" key="1">
    <citation type="submission" date="2017-09" db="EMBL/GenBank/DDBJ databases">
        <title>The Reconstruction of 2,631 Draft Metagenome-Assembled Genomes from the Global Oceans.</title>
        <authorList>
            <person name="Tully B.J."/>
            <person name="Graham E.D."/>
            <person name="Heidelberg J.F."/>
        </authorList>
    </citation>
    <scope>NUCLEOTIDE SEQUENCE [LARGE SCALE GENOMIC DNA]</scope>
</reference>
<dbReference type="GO" id="GO:0016491">
    <property type="term" value="F:oxidoreductase activity"/>
    <property type="evidence" value="ECO:0007669"/>
    <property type="project" value="UniProtKB-KW"/>
</dbReference>
<evidence type="ECO:0000313" key="5">
    <source>
        <dbReference type="Proteomes" id="UP000226525"/>
    </source>
</evidence>
<keyword evidence="1" id="KW-0479">Metal-binding</keyword>
<organism evidence="4 5">
    <name type="scientific">SAR324 cluster bacterium</name>
    <dbReference type="NCBI Taxonomy" id="2024889"/>
    <lineage>
        <taxon>Bacteria</taxon>
        <taxon>Deltaproteobacteria</taxon>
        <taxon>SAR324 cluster</taxon>
    </lineage>
</organism>
<dbReference type="SUPFAM" id="SSF53659">
    <property type="entry name" value="Isocitrate/Isopropylmalate dehydrogenase-like"/>
    <property type="match status" value="1"/>
</dbReference>
<dbReference type="AlphaFoldDB" id="A0A2D6YKX6"/>
<evidence type="ECO:0000313" key="4">
    <source>
        <dbReference type="EMBL" id="MAH63814.1"/>
    </source>
</evidence>
<dbReference type="Pfam" id="PF04166">
    <property type="entry name" value="PdxA"/>
    <property type="match status" value="1"/>
</dbReference>
<dbReference type="GO" id="GO:0051287">
    <property type="term" value="F:NAD binding"/>
    <property type="evidence" value="ECO:0007669"/>
    <property type="project" value="InterPro"/>
</dbReference>
<dbReference type="PANTHER" id="PTHR30004:SF6">
    <property type="entry name" value="D-THREONATE 4-PHOSPHATE DEHYDROGENASE"/>
    <property type="match status" value="1"/>
</dbReference>